<protein>
    <recommendedName>
        <fullName evidence="8">BHLH domain-containing protein</fullName>
    </recommendedName>
</protein>
<dbReference type="SMART" id="SM00353">
    <property type="entry name" value="HLH"/>
    <property type="match status" value="1"/>
</dbReference>
<keyword evidence="3" id="KW-0238">DNA-binding</keyword>
<keyword evidence="10" id="KW-1185">Reference proteome</keyword>
<dbReference type="PANTHER" id="PTHR15741:SF27">
    <property type="entry name" value="TRANSCRIPTION FACTOR AP-4"/>
    <property type="match status" value="1"/>
</dbReference>
<name>A0A2J6R769_HYAVF</name>
<dbReference type="InterPro" id="IPR052207">
    <property type="entry name" value="Max-like/E-box_TFs"/>
</dbReference>
<evidence type="ECO:0000313" key="9">
    <source>
        <dbReference type="EMBL" id="PMD34365.1"/>
    </source>
</evidence>
<dbReference type="InterPro" id="IPR011598">
    <property type="entry name" value="bHLH_dom"/>
</dbReference>
<feature type="compositionally biased region" description="Polar residues" evidence="7">
    <location>
        <begin position="106"/>
        <end position="117"/>
    </location>
</feature>
<comment type="subcellular location">
    <subcellularLocation>
        <location evidence="1">Nucleus</location>
    </subcellularLocation>
</comment>
<dbReference type="GO" id="GO:0000981">
    <property type="term" value="F:DNA-binding transcription factor activity, RNA polymerase II-specific"/>
    <property type="evidence" value="ECO:0007669"/>
    <property type="project" value="TreeGrafter"/>
</dbReference>
<sequence>MMEVWNWDENDTGTEYNDAVWPCSSGIGDLSNFQSHLLSPTDIAAPTWPQSYETSSKVIQRPLISADESTNCSDKGHQNAVGWEYWDAWGDIRYTGCDGLTDASKTQHTPFDSTSGISPLGANFLSPTSYTSEPGTSESTSAGAGRANSTSTIPGSPTLRGAPADQWVRGTAESSKSLSSVASSYAESSNKSSQVNSREDQFKATQELSTIKQLVDHEPNSPIHTGHVSCRTISTPSSQAQSSPQTTGGTTYWTTQPPGREKRRRSHGKSEKNYRMKLDEQFLRLLQAVPQEMVEKAGHFRDRLTGEKLTSKATTLDLAVDHIQNLEAEERELMGEAAKLGGQVAVYRRLISGRGGHWQKWAES</sequence>
<evidence type="ECO:0000313" key="10">
    <source>
        <dbReference type="Proteomes" id="UP000235786"/>
    </source>
</evidence>
<feature type="compositionally biased region" description="Polar residues" evidence="7">
    <location>
        <begin position="125"/>
        <end position="155"/>
    </location>
</feature>
<keyword evidence="2" id="KW-0805">Transcription regulation</keyword>
<dbReference type="AlphaFoldDB" id="A0A2J6R769"/>
<keyword evidence="4" id="KW-0804">Transcription</keyword>
<dbReference type="EMBL" id="KZ613954">
    <property type="protein sequence ID" value="PMD34365.1"/>
    <property type="molecule type" value="Genomic_DNA"/>
</dbReference>
<feature type="coiled-coil region" evidence="6">
    <location>
        <begin position="316"/>
        <end position="343"/>
    </location>
</feature>
<feature type="region of interest" description="Disordered" evidence="7">
    <location>
        <begin position="213"/>
        <end position="272"/>
    </location>
</feature>
<dbReference type="Gene3D" id="4.10.280.10">
    <property type="entry name" value="Helix-loop-helix DNA-binding domain"/>
    <property type="match status" value="1"/>
</dbReference>
<evidence type="ECO:0000256" key="2">
    <source>
        <dbReference type="ARBA" id="ARBA00023015"/>
    </source>
</evidence>
<accession>A0A2J6R769</accession>
<dbReference type="Proteomes" id="UP000235786">
    <property type="component" value="Unassembled WGS sequence"/>
</dbReference>
<keyword evidence="5" id="KW-0539">Nucleus</keyword>
<dbReference type="GO" id="GO:0046983">
    <property type="term" value="F:protein dimerization activity"/>
    <property type="evidence" value="ECO:0007669"/>
    <property type="project" value="InterPro"/>
</dbReference>
<evidence type="ECO:0000256" key="7">
    <source>
        <dbReference type="SAM" id="MobiDB-lite"/>
    </source>
</evidence>
<dbReference type="SUPFAM" id="SSF47459">
    <property type="entry name" value="HLH, helix-loop-helix DNA-binding domain"/>
    <property type="match status" value="1"/>
</dbReference>
<feature type="region of interest" description="Disordered" evidence="7">
    <location>
        <begin position="106"/>
        <end position="163"/>
    </location>
</feature>
<dbReference type="OrthoDB" id="3549560at2759"/>
<dbReference type="PANTHER" id="PTHR15741">
    <property type="entry name" value="BASIC HELIX-LOOP-HELIX ZIP TRANSCRIPTION FACTOR"/>
    <property type="match status" value="1"/>
</dbReference>
<evidence type="ECO:0000256" key="1">
    <source>
        <dbReference type="ARBA" id="ARBA00004123"/>
    </source>
</evidence>
<evidence type="ECO:0000256" key="3">
    <source>
        <dbReference type="ARBA" id="ARBA00023125"/>
    </source>
</evidence>
<dbReference type="Pfam" id="PF00010">
    <property type="entry name" value="HLH"/>
    <property type="match status" value="1"/>
</dbReference>
<feature type="domain" description="BHLH" evidence="8">
    <location>
        <begin position="262"/>
        <end position="326"/>
    </location>
</feature>
<feature type="compositionally biased region" description="Low complexity" evidence="7">
    <location>
        <begin position="234"/>
        <end position="258"/>
    </location>
</feature>
<dbReference type="GO" id="GO:0000978">
    <property type="term" value="F:RNA polymerase II cis-regulatory region sequence-specific DNA binding"/>
    <property type="evidence" value="ECO:0007669"/>
    <property type="project" value="TreeGrafter"/>
</dbReference>
<dbReference type="InterPro" id="IPR036638">
    <property type="entry name" value="HLH_DNA-bd_sf"/>
</dbReference>
<reference evidence="9 10" key="1">
    <citation type="submission" date="2016-04" db="EMBL/GenBank/DDBJ databases">
        <title>A degradative enzymes factory behind the ericoid mycorrhizal symbiosis.</title>
        <authorList>
            <consortium name="DOE Joint Genome Institute"/>
            <person name="Martino E."/>
            <person name="Morin E."/>
            <person name="Grelet G."/>
            <person name="Kuo A."/>
            <person name="Kohler A."/>
            <person name="Daghino S."/>
            <person name="Barry K."/>
            <person name="Choi C."/>
            <person name="Cichocki N."/>
            <person name="Clum A."/>
            <person name="Copeland A."/>
            <person name="Hainaut M."/>
            <person name="Haridas S."/>
            <person name="Labutti K."/>
            <person name="Lindquist E."/>
            <person name="Lipzen A."/>
            <person name="Khouja H.-R."/>
            <person name="Murat C."/>
            <person name="Ohm R."/>
            <person name="Olson A."/>
            <person name="Spatafora J."/>
            <person name="Veneault-Fourrey C."/>
            <person name="Henrissat B."/>
            <person name="Grigoriev I."/>
            <person name="Martin F."/>
            <person name="Perotto S."/>
        </authorList>
    </citation>
    <scope>NUCLEOTIDE SEQUENCE [LARGE SCALE GENOMIC DNA]</scope>
    <source>
        <strain evidence="9 10">F</strain>
    </source>
</reference>
<evidence type="ECO:0000259" key="8">
    <source>
        <dbReference type="PROSITE" id="PS50888"/>
    </source>
</evidence>
<keyword evidence="6" id="KW-0175">Coiled coil</keyword>
<gene>
    <name evidence="9" type="ORF">L207DRAFT_139709</name>
</gene>
<evidence type="ECO:0000256" key="5">
    <source>
        <dbReference type="ARBA" id="ARBA00023242"/>
    </source>
</evidence>
<evidence type="ECO:0000256" key="4">
    <source>
        <dbReference type="ARBA" id="ARBA00023163"/>
    </source>
</evidence>
<dbReference type="PROSITE" id="PS50888">
    <property type="entry name" value="BHLH"/>
    <property type="match status" value="1"/>
</dbReference>
<evidence type="ECO:0000256" key="6">
    <source>
        <dbReference type="SAM" id="Coils"/>
    </source>
</evidence>
<organism evidence="9 10">
    <name type="scientific">Hyaloscypha variabilis (strain UAMH 11265 / GT02V1 / F)</name>
    <name type="common">Meliniomyces variabilis</name>
    <dbReference type="NCBI Taxonomy" id="1149755"/>
    <lineage>
        <taxon>Eukaryota</taxon>
        <taxon>Fungi</taxon>
        <taxon>Dikarya</taxon>
        <taxon>Ascomycota</taxon>
        <taxon>Pezizomycotina</taxon>
        <taxon>Leotiomycetes</taxon>
        <taxon>Helotiales</taxon>
        <taxon>Hyaloscyphaceae</taxon>
        <taxon>Hyaloscypha</taxon>
        <taxon>Hyaloscypha variabilis</taxon>
    </lineage>
</organism>
<dbReference type="GO" id="GO:0005634">
    <property type="term" value="C:nucleus"/>
    <property type="evidence" value="ECO:0007669"/>
    <property type="project" value="UniProtKB-SubCell"/>
</dbReference>
<proteinExistence type="predicted"/>